<dbReference type="Gene3D" id="1.10.630.10">
    <property type="entry name" value="Cytochrome P450"/>
    <property type="match status" value="1"/>
</dbReference>
<evidence type="ECO:0000256" key="3">
    <source>
        <dbReference type="ARBA" id="ARBA00022617"/>
    </source>
</evidence>
<dbReference type="InterPro" id="IPR001128">
    <property type="entry name" value="Cyt_P450"/>
</dbReference>
<dbReference type="RefSeq" id="WP_154760329.1">
    <property type="nucleotide sequence ID" value="NZ_WMBA01000063.1"/>
</dbReference>
<evidence type="ECO:0000313" key="9">
    <source>
        <dbReference type="EMBL" id="MTD58244.1"/>
    </source>
</evidence>
<name>A0A6N7Z8Q1_9PSEU</name>
<keyword evidence="7" id="KW-0503">Monooxygenase</keyword>
<comment type="pathway">
    <text evidence="1">Antibiotic biosynthesis; vancomycin biosynthesis.</text>
</comment>
<comment type="caution">
    <text evidence="9">The sequence shown here is derived from an EMBL/GenBank/DDBJ whole genome shotgun (WGS) entry which is preliminary data.</text>
</comment>
<reference evidence="9 10" key="1">
    <citation type="submission" date="2019-11" db="EMBL/GenBank/DDBJ databases">
        <title>Draft genome of Amycolatopsis RM579.</title>
        <authorList>
            <person name="Duangmal K."/>
            <person name="Mingma R."/>
        </authorList>
    </citation>
    <scope>NUCLEOTIDE SEQUENCE [LARGE SCALE GENOMIC DNA]</scope>
    <source>
        <strain evidence="9 10">RM579</strain>
    </source>
</reference>
<dbReference type="PRINTS" id="PR00359">
    <property type="entry name" value="BP450"/>
</dbReference>
<evidence type="ECO:0000256" key="5">
    <source>
        <dbReference type="ARBA" id="ARBA00023002"/>
    </source>
</evidence>
<evidence type="ECO:0000256" key="1">
    <source>
        <dbReference type="ARBA" id="ARBA00004660"/>
    </source>
</evidence>
<evidence type="ECO:0000256" key="6">
    <source>
        <dbReference type="ARBA" id="ARBA00023004"/>
    </source>
</evidence>
<keyword evidence="6" id="KW-0408">Iron</keyword>
<keyword evidence="5" id="KW-0560">Oxidoreductase</keyword>
<comment type="function">
    <text evidence="8">Involved in the coupling of aromatic side chains of the heptapeptide of vancomycin.</text>
</comment>
<evidence type="ECO:0000256" key="7">
    <source>
        <dbReference type="ARBA" id="ARBA00023033"/>
    </source>
</evidence>
<dbReference type="SUPFAM" id="SSF48264">
    <property type="entry name" value="Cytochrome P450"/>
    <property type="match status" value="1"/>
</dbReference>
<dbReference type="GO" id="GO:0005506">
    <property type="term" value="F:iron ion binding"/>
    <property type="evidence" value="ECO:0007669"/>
    <property type="project" value="InterPro"/>
</dbReference>
<organism evidence="9 10">
    <name type="scientific">Amycolatopsis pithecellobii</name>
    <dbReference type="NCBI Taxonomy" id="664692"/>
    <lineage>
        <taxon>Bacteria</taxon>
        <taxon>Bacillati</taxon>
        <taxon>Actinomycetota</taxon>
        <taxon>Actinomycetes</taxon>
        <taxon>Pseudonocardiales</taxon>
        <taxon>Pseudonocardiaceae</taxon>
        <taxon>Amycolatopsis</taxon>
    </lineage>
</organism>
<dbReference type="GO" id="GO:0004497">
    <property type="term" value="F:monooxygenase activity"/>
    <property type="evidence" value="ECO:0007669"/>
    <property type="project" value="UniProtKB-KW"/>
</dbReference>
<sequence>MTTFTGFDYEHRADPYPRYRALREATPLYRLPGGMALVTRYHDCSTALSETKWGRADANGFNPFAPEVPPEQLPFLFLDPPDHTRLRGLVAKAFTPRVIAGLRPLIESTVAELLDEARAAGELDLVESFAYPLPLRVICGLLGVPARDRPLFGGWSSALARGLDPGPLLSPSERDTRARAMRDGQAYFRDLLAKRRAEPADDLVSALAAVEEQGDVLTEPELLNTFALLLSGGFETTVSLIANGTLALLRNPGQLALWRDTPGLAPHAIEELARFEPSVQIAARVARGPLNLAGHAFDNGDGIVLLLASANRDPEVFEDPERLDLTRYTRPAPAHLSFAKGIHFCLGAALARLEVEIALDALVRRAPRLALAAGDLTYLPNISIRRMRALPVRLR</sequence>
<dbReference type="Proteomes" id="UP000440096">
    <property type="component" value="Unassembled WGS sequence"/>
</dbReference>
<dbReference type="EMBL" id="WMBA01000063">
    <property type="protein sequence ID" value="MTD58244.1"/>
    <property type="molecule type" value="Genomic_DNA"/>
</dbReference>
<protein>
    <submittedName>
        <fullName evidence="9">Cytochrome P450</fullName>
    </submittedName>
</protein>
<dbReference type="InterPro" id="IPR036396">
    <property type="entry name" value="Cyt_P450_sf"/>
</dbReference>
<dbReference type="FunFam" id="1.10.630.10:FF:000018">
    <property type="entry name" value="Cytochrome P450 monooxygenase"/>
    <property type="match status" value="1"/>
</dbReference>
<accession>A0A6N7Z8Q1</accession>
<dbReference type="CDD" id="cd20625">
    <property type="entry name" value="CYP164-like"/>
    <property type="match status" value="1"/>
</dbReference>
<proteinExistence type="inferred from homology"/>
<dbReference type="PANTHER" id="PTHR46696:SF1">
    <property type="entry name" value="CYTOCHROME P450 YJIB-RELATED"/>
    <property type="match status" value="1"/>
</dbReference>
<gene>
    <name evidence="9" type="ORF">GKO32_30330</name>
</gene>
<dbReference type="GO" id="GO:0020037">
    <property type="term" value="F:heme binding"/>
    <property type="evidence" value="ECO:0007669"/>
    <property type="project" value="InterPro"/>
</dbReference>
<dbReference type="InterPro" id="IPR002397">
    <property type="entry name" value="Cyt_P450_B"/>
</dbReference>
<evidence type="ECO:0000313" key="10">
    <source>
        <dbReference type="Proteomes" id="UP000440096"/>
    </source>
</evidence>
<dbReference type="AlphaFoldDB" id="A0A6N7Z8Q1"/>
<dbReference type="Pfam" id="PF00067">
    <property type="entry name" value="p450"/>
    <property type="match status" value="1"/>
</dbReference>
<keyword evidence="3" id="KW-0349">Heme</keyword>
<dbReference type="GO" id="GO:0016705">
    <property type="term" value="F:oxidoreductase activity, acting on paired donors, with incorporation or reduction of molecular oxygen"/>
    <property type="evidence" value="ECO:0007669"/>
    <property type="project" value="InterPro"/>
</dbReference>
<evidence type="ECO:0000256" key="4">
    <source>
        <dbReference type="ARBA" id="ARBA00022723"/>
    </source>
</evidence>
<keyword evidence="10" id="KW-1185">Reference proteome</keyword>
<dbReference type="PANTHER" id="PTHR46696">
    <property type="entry name" value="P450, PUTATIVE (EUROFUNG)-RELATED"/>
    <property type="match status" value="1"/>
</dbReference>
<keyword evidence="4" id="KW-0479">Metal-binding</keyword>
<evidence type="ECO:0000256" key="2">
    <source>
        <dbReference type="ARBA" id="ARBA00010617"/>
    </source>
</evidence>
<evidence type="ECO:0000256" key="8">
    <source>
        <dbReference type="ARBA" id="ARBA00055433"/>
    </source>
</evidence>
<dbReference type="OrthoDB" id="142769at2"/>
<comment type="similarity">
    <text evidence="2">Belongs to the cytochrome P450 family.</text>
</comment>